<dbReference type="AlphaFoldDB" id="A0A4S8Q999"/>
<accession>A0A4S8Q999</accession>
<protein>
    <submittedName>
        <fullName evidence="2">Uncharacterized protein</fullName>
    </submittedName>
</protein>
<dbReference type="RefSeq" id="WP_136540343.1">
    <property type="nucleotide sequence ID" value="NZ_STGU01000004.1"/>
</dbReference>
<evidence type="ECO:0000313" key="3">
    <source>
        <dbReference type="Proteomes" id="UP000307378"/>
    </source>
</evidence>
<reference evidence="2 3" key="1">
    <citation type="submission" date="2019-04" db="EMBL/GenBank/DDBJ databases">
        <title>genome sequence of strain W3.</title>
        <authorList>
            <person name="Gao J."/>
            <person name="Sun J."/>
        </authorList>
    </citation>
    <scope>NUCLEOTIDE SEQUENCE [LARGE SCALE GENOMIC DNA]</scope>
    <source>
        <strain evidence="2 3">W3</strain>
    </source>
</reference>
<comment type="caution">
    <text evidence="2">The sequence shown here is derived from an EMBL/GenBank/DDBJ whole genome shotgun (WGS) entry which is preliminary data.</text>
</comment>
<proteinExistence type="predicted"/>
<evidence type="ECO:0000313" key="2">
    <source>
        <dbReference type="EMBL" id="THV36904.1"/>
    </source>
</evidence>
<gene>
    <name evidence="2" type="ORF">FAA86_10440</name>
</gene>
<evidence type="ECO:0000256" key="1">
    <source>
        <dbReference type="SAM" id="MobiDB-lite"/>
    </source>
</evidence>
<organism evidence="2 3">
    <name type="scientific">Rhizobium rosettiformans W3</name>
    <dbReference type="NCBI Taxonomy" id="538378"/>
    <lineage>
        <taxon>Bacteria</taxon>
        <taxon>Pseudomonadati</taxon>
        <taxon>Pseudomonadota</taxon>
        <taxon>Alphaproteobacteria</taxon>
        <taxon>Hyphomicrobiales</taxon>
        <taxon>Rhizobiaceae</taxon>
        <taxon>Rhizobium/Agrobacterium group</taxon>
        <taxon>Rhizobium</taxon>
    </lineage>
</organism>
<sequence>MGTALAALGAKFKAITETDTNPWLEAGAENSFFGAILKFSGNDGKYSFGKKDEEEFLDDGHELIANLIGVQHGHICWVEGSPKDEINYLVMERPKLPSIDTLPDYGPYKKYPDGSEDGWVEQIVLQLYSPELDQAFTVKLAGGSKLRAGRQLISAFGKKGVGKLGKDGLPMLPVIELGSNSFTLKDNPKAGTKYAPVFKIVDFEELSAFADIFEGDGDDDSGAEDEGNYEQEAPRTRAAPAQVEDKRPTRAVKEEEAPRSRRAPAKDQDVEDAEFEEVKDQDEPAQSSRRARVVHAEPQDEDEVQEEITSRRASARGRRGRQG</sequence>
<name>A0A4S8Q999_9HYPH</name>
<dbReference type="Proteomes" id="UP000307378">
    <property type="component" value="Unassembled WGS sequence"/>
</dbReference>
<feature type="region of interest" description="Disordered" evidence="1">
    <location>
        <begin position="213"/>
        <end position="323"/>
    </location>
</feature>
<feature type="compositionally biased region" description="Basic and acidic residues" evidence="1">
    <location>
        <begin position="243"/>
        <end position="268"/>
    </location>
</feature>
<dbReference type="EMBL" id="STGU01000004">
    <property type="protein sequence ID" value="THV36904.1"/>
    <property type="molecule type" value="Genomic_DNA"/>
</dbReference>
<feature type="compositionally biased region" description="Acidic residues" evidence="1">
    <location>
        <begin position="213"/>
        <end position="229"/>
    </location>
</feature>
<feature type="compositionally biased region" description="Basic residues" evidence="1">
    <location>
        <begin position="313"/>
        <end position="323"/>
    </location>
</feature>